<evidence type="ECO:0000256" key="4">
    <source>
        <dbReference type="ARBA" id="ARBA00022884"/>
    </source>
</evidence>
<evidence type="ECO:0000256" key="2">
    <source>
        <dbReference type="ARBA" id="ARBA00022679"/>
    </source>
</evidence>
<dbReference type="Pfam" id="PF00398">
    <property type="entry name" value="RrnaAD"/>
    <property type="match status" value="1"/>
</dbReference>
<accession>A0A0D1AQ54</accession>
<keyword evidence="2 5" id="KW-0808">Transferase</keyword>
<dbReference type="HOGENOM" id="CLU_085338_2_0_9"/>
<keyword evidence="3" id="KW-0949">S-adenosyl-L-methionine</keyword>
<evidence type="ECO:0000313" key="6">
    <source>
        <dbReference type="Proteomes" id="UP000032250"/>
    </source>
</evidence>
<dbReference type="SUPFAM" id="SSF53335">
    <property type="entry name" value="S-adenosyl-L-methionine-dependent methyltransferases"/>
    <property type="match status" value="1"/>
</dbReference>
<dbReference type="InterPro" id="IPR029063">
    <property type="entry name" value="SAM-dependent_MTases_sf"/>
</dbReference>
<protein>
    <submittedName>
        <fullName evidence="5">SAM-dependent methyltransferase</fullName>
    </submittedName>
</protein>
<keyword evidence="1 5" id="KW-0489">Methyltransferase</keyword>
<dbReference type="Proteomes" id="UP000032250">
    <property type="component" value="Unassembled WGS sequence"/>
</dbReference>
<dbReference type="AlphaFoldDB" id="A0A0D1AQ54"/>
<dbReference type="InterPro" id="IPR001737">
    <property type="entry name" value="KsgA/Erm"/>
</dbReference>
<dbReference type="Gene3D" id="3.40.50.150">
    <property type="entry name" value="Vaccinia Virus protein VP39"/>
    <property type="match status" value="1"/>
</dbReference>
<dbReference type="PATRIC" id="fig|1379739.3.peg.555"/>
<dbReference type="GO" id="GO:0008168">
    <property type="term" value="F:methyltransferase activity"/>
    <property type="evidence" value="ECO:0007669"/>
    <property type="project" value="UniProtKB-KW"/>
</dbReference>
<dbReference type="RefSeq" id="WP_043031005.1">
    <property type="nucleotide sequence ID" value="NZ_JXSU01000006.1"/>
</dbReference>
<dbReference type="EMBL" id="JXSU01000006">
    <property type="protein sequence ID" value="KIS25244.1"/>
    <property type="molecule type" value="Genomic_DNA"/>
</dbReference>
<organism evidence="5 6">
    <name type="scientific">Clostridium botulinum B2 450</name>
    <dbReference type="NCBI Taxonomy" id="1379739"/>
    <lineage>
        <taxon>Bacteria</taxon>
        <taxon>Bacillati</taxon>
        <taxon>Bacillota</taxon>
        <taxon>Clostridia</taxon>
        <taxon>Eubacteriales</taxon>
        <taxon>Clostridiaceae</taxon>
        <taxon>Clostridium</taxon>
    </lineage>
</organism>
<dbReference type="GO" id="GO:0032259">
    <property type="term" value="P:methylation"/>
    <property type="evidence" value="ECO:0007669"/>
    <property type="project" value="UniProtKB-KW"/>
</dbReference>
<dbReference type="OrthoDB" id="9805585at2"/>
<dbReference type="GO" id="GO:0003723">
    <property type="term" value="F:RNA binding"/>
    <property type="evidence" value="ECO:0007669"/>
    <property type="project" value="UniProtKB-KW"/>
</dbReference>
<evidence type="ECO:0000256" key="1">
    <source>
        <dbReference type="ARBA" id="ARBA00022603"/>
    </source>
</evidence>
<gene>
    <name evidence="5" type="ORF">N495_01285</name>
</gene>
<name>A0A0D1AQ54_CLOBO</name>
<evidence type="ECO:0000313" key="5">
    <source>
        <dbReference type="EMBL" id="KIS25244.1"/>
    </source>
</evidence>
<keyword evidence="4" id="KW-0694">RNA-binding</keyword>
<proteinExistence type="predicted"/>
<sequence length="187" mass="21335">MGNIEFLIQYVKSPRSIGAVLPSSQKLAEEMVRNVDFQNAKCIVEYGPGTGVFTEKLIAKKKEDTLLIVFEKNQEFCNNLLNNYKYKKNVKIINDGAEKIKEHLKNFNISQADYIVSGLPFASLPKNISDRILNNTKEVLNVEGEFITFQYSLVKKGLFKSYFDSIKVKKIMLNLPPAYVLKCRLSI</sequence>
<comment type="caution">
    <text evidence="5">The sequence shown here is derived from an EMBL/GenBank/DDBJ whole genome shotgun (WGS) entry which is preliminary data.</text>
</comment>
<evidence type="ECO:0000256" key="3">
    <source>
        <dbReference type="ARBA" id="ARBA00022691"/>
    </source>
</evidence>
<reference evidence="5 6" key="1">
    <citation type="submission" date="2014-06" db="EMBL/GenBank/DDBJ databases">
        <title>Genome characterization of distinct group I Clostridium botulinum lineages.</title>
        <authorList>
            <person name="Giordani F."/>
            <person name="Anselmo A."/>
            <person name="Fillo S."/>
            <person name="Palozzi A.M."/>
            <person name="Fortunato A."/>
            <person name="Gentile B."/>
            <person name="Ciammaruconi A."/>
            <person name="Anniballi F."/>
            <person name="De Medici D."/>
            <person name="Lista F."/>
        </authorList>
    </citation>
    <scope>NUCLEOTIDE SEQUENCE [LARGE SCALE GENOMIC DNA]</scope>
    <source>
        <strain evidence="5 6">B2 450</strain>
    </source>
</reference>